<gene>
    <name evidence="12" type="ordered locus">sce4005</name>
</gene>
<proteinExistence type="inferred from homology"/>
<feature type="compositionally biased region" description="Basic and acidic residues" evidence="10">
    <location>
        <begin position="1"/>
        <end position="15"/>
    </location>
</feature>
<accession>A9EQP3</accession>
<dbReference type="BioCyc" id="SCEL448385:SCE_RS20565-MONOMER"/>
<evidence type="ECO:0000256" key="7">
    <source>
        <dbReference type="ARBA" id="ARBA00023295"/>
    </source>
</evidence>
<feature type="active site" description="Proton donor" evidence="9">
    <location>
        <position position="393"/>
    </location>
</feature>
<dbReference type="KEGG" id="scl:sce4005"/>
<feature type="region of interest" description="Disordered" evidence="10">
    <location>
        <begin position="1"/>
        <end position="34"/>
    </location>
</feature>
<dbReference type="AlphaFoldDB" id="A9EQP3"/>
<dbReference type="UniPathway" id="UPA00114"/>
<dbReference type="InterPro" id="IPR033123">
    <property type="entry name" value="GH11_dom"/>
</dbReference>
<evidence type="ECO:0000256" key="10">
    <source>
        <dbReference type="SAM" id="MobiDB-lite"/>
    </source>
</evidence>
<dbReference type="HOGENOM" id="CLU_833940_0_0_7"/>
<comment type="similarity">
    <text evidence="9">Belongs to the glycosyl hydrolase 11 (cellulase G) family.</text>
</comment>
<feature type="compositionally biased region" description="Gly residues" evidence="10">
    <location>
        <begin position="156"/>
        <end position="182"/>
    </location>
</feature>
<dbReference type="Gene3D" id="2.60.120.180">
    <property type="match status" value="1"/>
</dbReference>
<dbReference type="PRINTS" id="PR00911">
    <property type="entry name" value="GLHYDRLASE11"/>
</dbReference>
<keyword evidence="7 9" id="KW-0326">Glycosidase</keyword>
<dbReference type="PANTHER" id="PTHR46828:SF2">
    <property type="entry name" value="ENDO-1,4-BETA-XYLANASE A-RELATED"/>
    <property type="match status" value="1"/>
</dbReference>
<evidence type="ECO:0000256" key="8">
    <source>
        <dbReference type="ARBA" id="ARBA00023326"/>
    </source>
</evidence>
<feature type="compositionally biased region" description="Basic and acidic residues" evidence="10">
    <location>
        <begin position="24"/>
        <end position="34"/>
    </location>
</feature>
<evidence type="ECO:0000256" key="9">
    <source>
        <dbReference type="PROSITE-ProRule" id="PRU01097"/>
    </source>
</evidence>
<sequence>MSHVDGRTGSADRGRACRAGARHRAGEPVEQPMERDVCAGLETSARCGEPTTSSPSSGSPPLIPVCNPWHARTMKILAPSRWSLGTLAACLAAAAFTGCSGSEEGKDDGGSGGSIAGSTGASGGGGQPGAGGADATSATGGVTGSGGASSSSSGLPGAGGATGGGGSPGDGGGSTGEGGSTGSGANTCPPATPLTGGREYCSNSKGNAGNGYGYELWAEGSGTGCMTVHGVDAAFSAKWNNVEDFLARVGLDFNQTRKHAQIGTFSAEFAHTKTEEDGGLTYIGIYGWTVNPLREFYILDDWGSVKPAGFSSDGTPRDEVGTLTADGETYDVWKKTRVNKPAITGSSETFDQYFSIRRTARTCGTISVSEHFTKWEALGLPLGNLHEVKLLIESQNNSGTINFTTAKVVVK</sequence>
<keyword evidence="13" id="KW-1185">Reference proteome</keyword>
<evidence type="ECO:0000256" key="1">
    <source>
        <dbReference type="ARBA" id="ARBA00000681"/>
    </source>
</evidence>
<feature type="domain" description="GH11" evidence="11">
    <location>
        <begin position="200"/>
        <end position="406"/>
    </location>
</feature>
<keyword evidence="5 9" id="KW-0378">Hydrolase</keyword>
<feature type="active site" description="Nucleophile" evidence="9">
    <location>
        <position position="295"/>
    </location>
</feature>
<name>A9EQP3_SORC5</name>
<evidence type="ECO:0000256" key="3">
    <source>
        <dbReference type="ARBA" id="ARBA00012590"/>
    </source>
</evidence>
<dbReference type="InterPro" id="IPR001137">
    <property type="entry name" value="Glyco_hydro_11"/>
</dbReference>
<evidence type="ECO:0000256" key="2">
    <source>
        <dbReference type="ARBA" id="ARBA00004851"/>
    </source>
</evidence>
<comment type="catalytic activity">
    <reaction evidence="1 9">
        <text>Endohydrolysis of (1-&gt;4)-beta-D-xylosidic linkages in xylans.</text>
        <dbReference type="EC" id="3.2.1.8"/>
    </reaction>
</comment>
<dbReference type="eggNOG" id="COG0726">
    <property type="taxonomic scope" value="Bacteria"/>
</dbReference>
<comment type="pathway">
    <text evidence="2 9">Glycan degradation; xylan degradation.</text>
</comment>
<evidence type="ECO:0000256" key="5">
    <source>
        <dbReference type="ARBA" id="ARBA00022801"/>
    </source>
</evidence>
<dbReference type="SUPFAM" id="SSF49899">
    <property type="entry name" value="Concanavalin A-like lectins/glucanases"/>
    <property type="match status" value="1"/>
</dbReference>
<evidence type="ECO:0000259" key="11">
    <source>
        <dbReference type="PROSITE" id="PS51761"/>
    </source>
</evidence>
<feature type="compositionally biased region" description="Gly residues" evidence="10">
    <location>
        <begin position="110"/>
        <end position="132"/>
    </location>
</feature>
<evidence type="ECO:0000256" key="6">
    <source>
        <dbReference type="ARBA" id="ARBA00023277"/>
    </source>
</evidence>
<reference evidence="12 13" key="1">
    <citation type="journal article" date="2007" name="Nat. Biotechnol.">
        <title>Complete genome sequence of the myxobacterium Sorangium cellulosum.</title>
        <authorList>
            <person name="Schneiker S."/>
            <person name="Perlova O."/>
            <person name="Kaiser O."/>
            <person name="Gerth K."/>
            <person name="Alici A."/>
            <person name="Altmeyer M.O."/>
            <person name="Bartels D."/>
            <person name="Bekel T."/>
            <person name="Beyer S."/>
            <person name="Bode E."/>
            <person name="Bode H.B."/>
            <person name="Bolten C.J."/>
            <person name="Choudhuri J.V."/>
            <person name="Doss S."/>
            <person name="Elnakady Y.A."/>
            <person name="Frank B."/>
            <person name="Gaigalat L."/>
            <person name="Goesmann A."/>
            <person name="Groeger C."/>
            <person name="Gross F."/>
            <person name="Jelsbak L."/>
            <person name="Jelsbak L."/>
            <person name="Kalinowski J."/>
            <person name="Kegler C."/>
            <person name="Knauber T."/>
            <person name="Konietzny S."/>
            <person name="Kopp M."/>
            <person name="Krause L."/>
            <person name="Krug D."/>
            <person name="Linke B."/>
            <person name="Mahmud T."/>
            <person name="Martinez-Arias R."/>
            <person name="McHardy A.C."/>
            <person name="Merai M."/>
            <person name="Meyer F."/>
            <person name="Mormann S."/>
            <person name="Munoz-Dorado J."/>
            <person name="Perez J."/>
            <person name="Pradella S."/>
            <person name="Rachid S."/>
            <person name="Raddatz G."/>
            <person name="Rosenau F."/>
            <person name="Rueckert C."/>
            <person name="Sasse F."/>
            <person name="Scharfe M."/>
            <person name="Schuster S.C."/>
            <person name="Suen G."/>
            <person name="Treuner-Lange A."/>
            <person name="Velicer G.J."/>
            <person name="Vorholter F.-J."/>
            <person name="Weissman K.J."/>
            <person name="Welch R.D."/>
            <person name="Wenzel S.C."/>
            <person name="Whitworth D.E."/>
            <person name="Wilhelm S."/>
            <person name="Wittmann C."/>
            <person name="Bloecker H."/>
            <person name="Puehler A."/>
            <person name="Mueller R."/>
        </authorList>
    </citation>
    <scope>NUCLEOTIDE SEQUENCE [LARGE SCALE GENOMIC DNA]</scope>
    <source>
        <strain evidence="13">So ce56</strain>
    </source>
</reference>
<dbReference type="InterPro" id="IPR018208">
    <property type="entry name" value="GH11_AS_1"/>
</dbReference>
<evidence type="ECO:0000256" key="4">
    <source>
        <dbReference type="ARBA" id="ARBA00022651"/>
    </source>
</evidence>
<keyword evidence="4 9" id="KW-0858">Xylan degradation</keyword>
<dbReference type="Pfam" id="PF00457">
    <property type="entry name" value="Glyco_hydro_11"/>
    <property type="match status" value="1"/>
</dbReference>
<feature type="region of interest" description="Disordered" evidence="10">
    <location>
        <begin position="101"/>
        <end position="191"/>
    </location>
</feature>
<dbReference type="GO" id="GO:0045493">
    <property type="term" value="P:xylan catabolic process"/>
    <property type="evidence" value="ECO:0007669"/>
    <property type="project" value="UniProtKB-UniRule"/>
</dbReference>
<dbReference type="PROSITE" id="PS00776">
    <property type="entry name" value="GH11_1"/>
    <property type="match status" value="1"/>
</dbReference>
<evidence type="ECO:0000313" key="13">
    <source>
        <dbReference type="Proteomes" id="UP000002139"/>
    </source>
</evidence>
<dbReference type="CAZy" id="GH11">
    <property type="family name" value="Glycoside Hydrolase Family 11"/>
</dbReference>
<dbReference type="InterPro" id="IPR013320">
    <property type="entry name" value="ConA-like_dom_sf"/>
</dbReference>
<evidence type="ECO:0000313" key="12">
    <source>
        <dbReference type="EMBL" id="CAN94165.1"/>
    </source>
</evidence>
<dbReference type="Proteomes" id="UP000002139">
    <property type="component" value="Chromosome"/>
</dbReference>
<keyword evidence="8 9" id="KW-0624">Polysaccharide degradation</keyword>
<dbReference type="STRING" id="448385.sce4005"/>
<dbReference type="PANTHER" id="PTHR46828">
    <property type="entry name" value="ENDO-1,4-BETA-XYLANASE A-RELATED"/>
    <property type="match status" value="1"/>
</dbReference>
<protein>
    <recommendedName>
        <fullName evidence="3 9">endo-1,4-beta-xylanase</fullName>
        <ecNumber evidence="3 9">3.2.1.8</ecNumber>
    </recommendedName>
</protein>
<dbReference type="PROSITE" id="PS51761">
    <property type="entry name" value="GH11_3"/>
    <property type="match status" value="1"/>
</dbReference>
<dbReference type="EC" id="3.2.1.8" evidence="3 9"/>
<keyword evidence="6 9" id="KW-0119">Carbohydrate metabolism</keyword>
<dbReference type="GO" id="GO:0031176">
    <property type="term" value="F:endo-1,4-beta-xylanase activity"/>
    <property type="evidence" value="ECO:0007669"/>
    <property type="project" value="UniProtKB-UniRule"/>
</dbReference>
<dbReference type="EMBL" id="AM746676">
    <property type="protein sequence ID" value="CAN94165.1"/>
    <property type="molecule type" value="Genomic_DNA"/>
</dbReference>
<dbReference type="InterPro" id="IPR013319">
    <property type="entry name" value="GH11/12"/>
</dbReference>
<organism evidence="12 13">
    <name type="scientific">Sorangium cellulosum (strain So ce56)</name>
    <name type="common">Polyangium cellulosum (strain So ce56)</name>
    <dbReference type="NCBI Taxonomy" id="448385"/>
    <lineage>
        <taxon>Bacteria</taxon>
        <taxon>Pseudomonadati</taxon>
        <taxon>Myxococcota</taxon>
        <taxon>Polyangia</taxon>
        <taxon>Polyangiales</taxon>
        <taxon>Polyangiaceae</taxon>
        <taxon>Sorangium</taxon>
    </lineage>
</organism>